<proteinExistence type="predicted"/>
<dbReference type="RefSeq" id="WP_095260972.1">
    <property type="nucleotide sequence ID" value="NZ_NPBV01000015.1"/>
</dbReference>
<protein>
    <submittedName>
        <fullName evidence="1">Uncharacterized protein</fullName>
    </submittedName>
</protein>
<name>A0A268AB20_9BACI</name>
<comment type="caution">
    <text evidence="1">The sequence shown here is derived from an EMBL/GenBank/DDBJ whole genome shotgun (WGS) entry which is preliminary data.</text>
</comment>
<evidence type="ECO:0000313" key="1">
    <source>
        <dbReference type="EMBL" id="PAD21324.1"/>
    </source>
</evidence>
<evidence type="ECO:0000313" key="2">
    <source>
        <dbReference type="Proteomes" id="UP000216013"/>
    </source>
</evidence>
<dbReference type="Proteomes" id="UP000216013">
    <property type="component" value="Unassembled WGS sequence"/>
</dbReference>
<organism evidence="1 2">
    <name type="scientific">Terribacillus saccharophilus</name>
    <dbReference type="NCBI Taxonomy" id="361277"/>
    <lineage>
        <taxon>Bacteria</taxon>
        <taxon>Bacillati</taxon>
        <taxon>Bacillota</taxon>
        <taxon>Bacilli</taxon>
        <taxon>Bacillales</taxon>
        <taxon>Bacillaceae</taxon>
        <taxon>Terribacillus</taxon>
    </lineage>
</organism>
<dbReference type="EMBL" id="NPBV01000015">
    <property type="protein sequence ID" value="PAD21324.1"/>
    <property type="molecule type" value="Genomic_DNA"/>
</dbReference>
<dbReference type="AlphaFoldDB" id="A0A268AB20"/>
<reference evidence="1 2" key="1">
    <citation type="submission" date="2017-07" db="EMBL/GenBank/DDBJ databases">
        <title>Isolation and whole genome analysis of endospore-forming bacteria from heroin.</title>
        <authorList>
            <person name="Kalinowski J."/>
            <person name="Ahrens B."/>
            <person name="Al-Dilaimi A."/>
            <person name="Winkler A."/>
            <person name="Wibberg D."/>
            <person name="Schleenbecker U."/>
            <person name="Ruckert C."/>
            <person name="Wolfel R."/>
            <person name="Grass G."/>
        </authorList>
    </citation>
    <scope>NUCLEOTIDE SEQUENCE [LARGE SCALE GENOMIC DNA]</scope>
    <source>
        <strain evidence="1 2">7528</strain>
    </source>
</reference>
<sequence>MSDNKNNRPKRKYKWMDEYIKRTGEVAMEQAKKNNTYIVYEKDGKLVKEYPKGKIIRLNGEEEG</sequence>
<accession>A0A268AB20</accession>
<gene>
    <name evidence="1" type="ORF">CHH64_09300</name>
</gene>